<evidence type="ECO:0000313" key="3">
    <source>
        <dbReference type="Proteomes" id="UP000499080"/>
    </source>
</evidence>
<evidence type="ECO:0000256" key="1">
    <source>
        <dbReference type="SAM" id="Phobius"/>
    </source>
</evidence>
<dbReference type="Proteomes" id="UP000499080">
    <property type="component" value="Unassembled WGS sequence"/>
</dbReference>
<reference evidence="2 3" key="1">
    <citation type="journal article" date="2019" name="Sci. Rep.">
        <title>Orb-weaving spider Araneus ventricosus genome elucidates the spidroin gene catalogue.</title>
        <authorList>
            <person name="Kono N."/>
            <person name="Nakamura H."/>
            <person name="Ohtoshi R."/>
            <person name="Moran D.A.P."/>
            <person name="Shinohara A."/>
            <person name="Yoshida Y."/>
            <person name="Fujiwara M."/>
            <person name="Mori M."/>
            <person name="Tomita M."/>
            <person name="Arakawa K."/>
        </authorList>
    </citation>
    <scope>NUCLEOTIDE SEQUENCE [LARGE SCALE GENOMIC DNA]</scope>
</reference>
<name>A0A4Y2F9G5_ARAVE</name>
<feature type="transmembrane region" description="Helical" evidence="1">
    <location>
        <begin position="82"/>
        <end position="103"/>
    </location>
</feature>
<gene>
    <name evidence="2" type="ORF">AVEN_103210_1</name>
</gene>
<organism evidence="2 3">
    <name type="scientific">Araneus ventricosus</name>
    <name type="common">Orbweaver spider</name>
    <name type="synonym">Epeira ventricosa</name>
    <dbReference type="NCBI Taxonomy" id="182803"/>
    <lineage>
        <taxon>Eukaryota</taxon>
        <taxon>Metazoa</taxon>
        <taxon>Ecdysozoa</taxon>
        <taxon>Arthropoda</taxon>
        <taxon>Chelicerata</taxon>
        <taxon>Arachnida</taxon>
        <taxon>Araneae</taxon>
        <taxon>Araneomorphae</taxon>
        <taxon>Entelegynae</taxon>
        <taxon>Araneoidea</taxon>
        <taxon>Araneidae</taxon>
        <taxon>Araneus</taxon>
    </lineage>
</organism>
<sequence>MILRDWMEMAWFSKEYTRPELRGTNFHGVPFTCCDPTYPGPCLHDTGDQQLPGFRKDSGKSFYSDGCSEVATVTLQWMLKNLAVWLLLPVWLELVILVLIKYLHSSIRSAIDSGDETGNGYGYLMERCPLHCFEFCETDIHALQRRKVNGKK</sequence>
<keyword evidence="1" id="KW-1133">Transmembrane helix</keyword>
<dbReference type="OrthoDB" id="6437019at2759"/>
<evidence type="ECO:0000313" key="2">
    <source>
        <dbReference type="EMBL" id="GBM37106.1"/>
    </source>
</evidence>
<keyword evidence="1" id="KW-0812">Transmembrane</keyword>
<proteinExistence type="predicted"/>
<dbReference type="EMBL" id="BGPR01000829">
    <property type="protein sequence ID" value="GBM37106.1"/>
    <property type="molecule type" value="Genomic_DNA"/>
</dbReference>
<comment type="caution">
    <text evidence="2">The sequence shown here is derived from an EMBL/GenBank/DDBJ whole genome shotgun (WGS) entry which is preliminary data.</text>
</comment>
<protein>
    <submittedName>
        <fullName evidence="2">Uncharacterized protein</fullName>
    </submittedName>
</protein>
<keyword evidence="3" id="KW-1185">Reference proteome</keyword>
<dbReference type="AlphaFoldDB" id="A0A4Y2F9G5"/>
<accession>A0A4Y2F9G5</accession>
<keyword evidence="1" id="KW-0472">Membrane</keyword>